<dbReference type="Proteomes" id="UP000297716">
    <property type="component" value="Unassembled WGS sequence"/>
</dbReference>
<name>A0A4Z0YVQ6_9PEZI</name>
<feature type="compositionally biased region" description="Polar residues" evidence="1">
    <location>
        <begin position="203"/>
        <end position="212"/>
    </location>
</feature>
<sequence length="233" mass="26694">MRGLYYFGVEGHRILRKDELYIAGPNDVRFRENRSHAQDIDNPDYWEAKVRFFRAKYEPMYEAEFPPIVVDPESPEQLQQNEIDRAHFRLARKRKFIEAWVAASNPEQQISPHTADNHSVSQHSTSPLNSSCLAETNTPPFSQACLEEIAAAIQFAIESESRAPKRKRSHQEYEGEHSGAKRCFQARPSQEVPVKAADEPRGVQTTSKNRSPSHPVALRRSPRIAASPKKRYI</sequence>
<protein>
    <submittedName>
        <fullName evidence="2">Uncharacterized protein</fullName>
    </submittedName>
</protein>
<comment type="caution">
    <text evidence="2">The sequence shown here is derived from an EMBL/GenBank/DDBJ whole genome shotgun (WGS) entry which is preliminary data.</text>
</comment>
<evidence type="ECO:0000313" key="2">
    <source>
        <dbReference type="EMBL" id="TGJ88509.1"/>
    </source>
</evidence>
<evidence type="ECO:0000256" key="1">
    <source>
        <dbReference type="SAM" id="MobiDB-lite"/>
    </source>
</evidence>
<accession>A0A4Z0YVQ6</accession>
<dbReference type="AlphaFoldDB" id="A0A4Z0YVQ6"/>
<reference evidence="2 3" key="1">
    <citation type="submission" date="2019-03" db="EMBL/GenBank/DDBJ databases">
        <title>Draft genome sequence of Xylaria hypoxylon DSM 108379, a ubiquitous saprotrophic-parasitic fungi on hardwood.</title>
        <authorList>
            <person name="Buettner E."/>
            <person name="Leonhardt S."/>
            <person name="Gebauer A.M."/>
            <person name="Liers C."/>
            <person name="Hofrichter M."/>
            <person name="Kellner H."/>
        </authorList>
    </citation>
    <scope>NUCLEOTIDE SEQUENCE [LARGE SCALE GENOMIC DNA]</scope>
    <source>
        <strain evidence="2 3">DSM 108379</strain>
    </source>
</reference>
<feature type="compositionally biased region" description="Basic and acidic residues" evidence="1">
    <location>
        <begin position="170"/>
        <end position="179"/>
    </location>
</feature>
<organism evidence="2 3">
    <name type="scientific">Xylaria hypoxylon</name>
    <dbReference type="NCBI Taxonomy" id="37992"/>
    <lineage>
        <taxon>Eukaryota</taxon>
        <taxon>Fungi</taxon>
        <taxon>Dikarya</taxon>
        <taxon>Ascomycota</taxon>
        <taxon>Pezizomycotina</taxon>
        <taxon>Sordariomycetes</taxon>
        <taxon>Xylariomycetidae</taxon>
        <taxon>Xylariales</taxon>
        <taxon>Xylariaceae</taxon>
        <taxon>Xylaria</taxon>
    </lineage>
</organism>
<keyword evidence="3" id="KW-1185">Reference proteome</keyword>
<dbReference type="OrthoDB" id="5153662at2759"/>
<feature type="region of interest" description="Disordered" evidence="1">
    <location>
        <begin position="161"/>
        <end position="233"/>
    </location>
</feature>
<proteinExistence type="predicted"/>
<evidence type="ECO:0000313" key="3">
    <source>
        <dbReference type="Proteomes" id="UP000297716"/>
    </source>
</evidence>
<dbReference type="EMBL" id="SKBN01000002">
    <property type="protein sequence ID" value="TGJ88509.1"/>
    <property type="molecule type" value="Genomic_DNA"/>
</dbReference>
<gene>
    <name evidence="2" type="ORF">E0Z10_g253</name>
</gene>